<evidence type="ECO:0000313" key="4">
    <source>
        <dbReference type="EMBL" id="GAA0948360.1"/>
    </source>
</evidence>
<proteinExistence type="predicted"/>
<protein>
    <submittedName>
        <fullName evidence="4">SagB/ThcOx family dehydrogenase</fullName>
    </submittedName>
</protein>
<name>A0ABP4BAI8_9ACTN</name>
<dbReference type="Pfam" id="PF22767">
    <property type="entry name" value="ThcOx"/>
    <property type="match status" value="1"/>
</dbReference>
<comment type="caution">
    <text evidence="4">The sequence shown here is derived from an EMBL/GenBank/DDBJ whole genome shotgun (WGS) entry which is preliminary data.</text>
</comment>
<dbReference type="NCBIfam" id="TIGR03605">
    <property type="entry name" value="antibiot_sagB"/>
    <property type="match status" value="1"/>
</dbReference>
<dbReference type="EMBL" id="BAAAHQ010000042">
    <property type="protein sequence ID" value="GAA0948360.1"/>
    <property type="molecule type" value="Genomic_DNA"/>
</dbReference>
<organism evidence="4 5">
    <name type="scientific">Nonomuraea longicatena</name>
    <dbReference type="NCBI Taxonomy" id="83682"/>
    <lineage>
        <taxon>Bacteria</taxon>
        <taxon>Bacillati</taxon>
        <taxon>Actinomycetota</taxon>
        <taxon>Actinomycetes</taxon>
        <taxon>Streptosporangiales</taxon>
        <taxon>Streptosporangiaceae</taxon>
        <taxon>Nonomuraea</taxon>
    </lineage>
</organism>
<dbReference type="Proteomes" id="UP001501578">
    <property type="component" value="Unassembled WGS sequence"/>
</dbReference>
<feature type="domain" description="Cyanobactin oxidase ThcOx second" evidence="3">
    <location>
        <begin position="120"/>
        <end position="223"/>
    </location>
</feature>
<dbReference type="InterPro" id="IPR020051">
    <property type="entry name" value="SagB-type_dehydrogenase"/>
</dbReference>
<keyword evidence="5" id="KW-1185">Reference proteome</keyword>
<feature type="region of interest" description="Disordered" evidence="1">
    <location>
        <begin position="224"/>
        <end position="253"/>
    </location>
</feature>
<dbReference type="RefSeq" id="WP_343954085.1">
    <property type="nucleotide sequence ID" value="NZ_BAAAHQ010000042.1"/>
</dbReference>
<evidence type="ECO:0000313" key="5">
    <source>
        <dbReference type="Proteomes" id="UP001501578"/>
    </source>
</evidence>
<dbReference type="Gene3D" id="3.40.109.10">
    <property type="entry name" value="NADH Oxidase"/>
    <property type="match status" value="1"/>
</dbReference>
<evidence type="ECO:0000256" key="1">
    <source>
        <dbReference type="SAM" id="MobiDB-lite"/>
    </source>
</evidence>
<gene>
    <name evidence="4" type="ORF">GCM10009560_65690</name>
</gene>
<reference evidence="5" key="1">
    <citation type="journal article" date="2019" name="Int. J. Syst. Evol. Microbiol.">
        <title>The Global Catalogue of Microorganisms (GCM) 10K type strain sequencing project: providing services to taxonomists for standard genome sequencing and annotation.</title>
        <authorList>
            <consortium name="The Broad Institute Genomics Platform"/>
            <consortium name="The Broad Institute Genome Sequencing Center for Infectious Disease"/>
            <person name="Wu L."/>
            <person name="Ma J."/>
        </authorList>
    </citation>
    <scope>NUCLEOTIDE SEQUENCE [LARGE SCALE GENOMIC DNA]</scope>
    <source>
        <strain evidence="5">JCM 11136</strain>
    </source>
</reference>
<dbReference type="CDD" id="cd02142">
    <property type="entry name" value="McbC_SagB-like_oxidoreductase"/>
    <property type="match status" value="1"/>
</dbReference>
<sequence length="487" mass="53591">MPGSMDEAAWFELWALREDVYLEFQDKELILRSRWEDVCLPVPGEAAVEALRRMCLGPISLDNVSTRFDDRAELSGILERVRHLVVRSFGPDPEQPLLSVVPISLWAEYCLGAPLADRPVRLSRFAVITSDGRDWRVESPLSLHRVLLHQAAAMELVGALARPVLPSRLSPADRSLVKRLGAAGMVVQASPRAVFEEDHDPVLAGWSPLDLMFHSRTTLGRHDHDFGETYRSGSRAVEPVAKPPAREERVKLPKPSWRQLVETDPPLTVALEAANSRLPEPERVPSIDDLSELLYRTVRVRSLTGEPDGTTALATSDRPYRSAGDCYGLEVYVTADDCKGLPSGVYHYDPLAHQLAVVTERGDELLENGRVAANLACRPPVLITLTARFRRLSWKYNGLSYALVLKDVGALTQTLKLVSTAMGLPTCALDGADVDVSSRVLGLDWRIESAVAGLVVGRSCGARPGSTQARHPMNDAAWPARAMTVIR</sequence>
<dbReference type="InterPro" id="IPR054488">
    <property type="entry name" value="ThcOx_dom2"/>
</dbReference>
<evidence type="ECO:0000259" key="3">
    <source>
        <dbReference type="Pfam" id="PF22767"/>
    </source>
</evidence>
<dbReference type="InterPro" id="IPR052544">
    <property type="entry name" value="Bacteriocin_Proc_Enz"/>
</dbReference>
<evidence type="ECO:0000259" key="2">
    <source>
        <dbReference type="Pfam" id="PF00881"/>
    </source>
</evidence>
<dbReference type="SUPFAM" id="SSF55469">
    <property type="entry name" value="FMN-dependent nitroreductase-like"/>
    <property type="match status" value="1"/>
</dbReference>
<dbReference type="PANTHER" id="PTHR43745">
    <property type="entry name" value="NITROREDUCTASE MJ1384-RELATED"/>
    <property type="match status" value="1"/>
</dbReference>
<feature type="domain" description="Nitroreductase" evidence="2">
    <location>
        <begin position="322"/>
        <end position="457"/>
    </location>
</feature>
<dbReference type="InterPro" id="IPR000415">
    <property type="entry name" value="Nitroreductase-like"/>
</dbReference>
<accession>A0ABP4BAI8</accession>
<dbReference type="PANTHER" id="PTHR43745:SF2">
    <property type="entry name" value="NITROREDUCTASE MJ1384-RELATED"/>
    <property type="match status" value="1"/>
</dbReference>
<dbReference type="InterPro" id="IPR029479">
    <property type="entry name" value="Nitroreductase"/>
</dbReference>
<dbReference type="Pfam" id="PF00881">
    <property type="entry name" value="Nitroreductase"/>
    <property type="match status" value="1"/>
</dbReference>